<dbReference type="EMBL" id="VYUA01000054">
    <property type="protein sequence ID" value="KAB2588252.1"/>
    <property type="molecule type" value="Genomic_DNA"/>
</dbReference>
<proteinExistence type="predicted"/>
<reference evidence="2 3" key="1">
    <citation type="submission" date="2019-09" db="EMBL/GenBank/DDBJ databases">
        <authorList>
            <person name="Liu P."/>
        </authorList>
    </citation>
    <scope>NUCLEOTIDE SEQUENCE [LARGE SCALE GENOMIC DNA]</scope>
    <source>
        <strain evidence="2 3">TRM68085</strain>
    </source>
</reference>
<dbReference type="Proteomes" id="UP000326907">
    <property type="component" value="Unassembled WGS sequence"/>
</dbReference>
<gene>
    <name evidence="2" type="ORF">F5983_33460</name>
</gene>
<keyword evidence="1" id="KW-0732">Signal</keyword>
<evidence type="ECO:0000256" key="1">
    <source>
        <dbReference type="SAM" id="SignalP"/>
    </source>
</evidence>
<dbReference type="RefSeq" id="WP_128847173.1">
    <property type="nucleotide sequence ID" value="NZ_JBHUTW010000007.1"/>
</dbReference>
<feature type="chain" id="PRO_5024853556" description="Peptidase inhibitor family I36" evidence="1">
    <location>
        <begin position="30"/>
        <end position="145"/>
    </location>
</feature>
<evidence type="ECO:0000313" key="3">
    <source>
        <dbReference type="Proteomes" id="UP000326907"/>
    </source>
</evidence>
<feature type="signal peptide" evidence="1">
    <location>
        <begin position="1"/>
        <end position="29"/>
    </location>
</feature>
<name>A0A5N5EI44_9ACTN</name>
<organism evidence="2 3">
    <name type="scientific">Streptomyces arboris</name>
    <dbReference type="NCBI Taxonomy" id="2600619"/>
    <lineage>
        <taxon>Bacteria</taxon>
        <taxon>Bacillati</taxon>
        <taxon>Actinomycetota</taxon>
        <taxon>Actinomycetes</taxon>
        <taxon>Kitasatosporales</taxon>
        <taxon>Streptomycetaceae</taxon>
        <taxon>Streptomyces</taxon>
    </lineage>
</organism>
<keyword evidence="3" id="KW-1185">Reference proteome</keyword>
<protein>
    <recommendedName>
        <fullName evidence="4">Peptidase inhibitor family I36</fullName>
    </recommendedName>
</protein>
<sequence>MRIRKSAVTAALATAGALGMLATATPAQADSIPDSLCGGVVDSHYCLWYNSNQKGGWTATVSNVPNWGNMNGTGYPMNFSDGGQGTNGVGTHVKNNAASYANSDDSRTGVSYYNSNYAGASDVAAPRKKGNLVNTYNNNASFRWR</sequence>
<evidence type="ECO:0008006" key="4">
    <source>
        <dbReference type="Google" id="ProtNLM"/>
    </source>
</evidence>
<dbReference type="AlphaFoldDB" id="A0A5N5EI44"/>
<evidence type="ECO:0000313" key="2">
    <source>
        <dbReference type="EMBL" id="KAB2588252.1"/>
    </source>
</evidence>
<accession>A0A5N5EI44</accession>
<comment type="caution">
    <text evidence="2">The sequence shown here is derived from an EMBL/GenBank/DDBJ whole genome shotgun (WGS) entry which is preliminary data.</text>
</comment>